<dbReference type="GO" id="GO:0000281">
    <property type="term" value="P:mitotic cytokinesis"/>
    <property type="evidence" value="ECO:0007669"/>
    <property type="project" value="TreeGrafter"/>
</dbReference>
<gene>
    <name evidence="10" type="ORF">TVY486_1007530</name>
</gene>
<sequence>MERTVYNALPKIPGFDFPELHPPATTRLPQLCTISLGGRTVLEAGARRRKGEEQANVGECGGLTRAEILDKFPQWKSMDDKVLRFFAYYVERVDESSLEKERVRKVKMCFFLVDGTVSVCETPATVNSGIRRGTTVSRCKVDGVDVFSLYVGASVRIRGLDYVIVDCDAATREFLAVMGMPQAEPYDYPTDAFETTIAATRQPADEHQAAMRRSMAAATRLETGTVTSVLTQEEREKARNFFEHDRKVLRFMGAWDNKMFRIQFYIADQTLSVMLEHVRNDGLDPNPVFIRRTKIPKCPTTRTRDTETLNLPLGPPIQYVGEDDLRTGKSVNLFTRDFYIFDCDEFTRTYYKARGIEQKPFPPPEVEVRTFMTEKSRKTVEISSTRKTVDGASTMTFEDKFVPKDCLKLVRYCNDVFRFAARIANPTPENEGRRFLFCYYLADDTVGMFEIPVPNSGHTGGKCFTRAPVPEINEPGKLCVGAHVKLAGTEYVLTEMDERTKRYIAMGMPNMDDGYFATQDLIGFAKQVIAQRFSRLTDAFRHFRSRKEGLTSGDLRRLFAECGRRLDADELGRLMAAIDQDKDQLISLIEFSENLLGHKFISDFTPRDCERPSIARGPLRSEKAIEAARNLEMEADEALRKFISLSEARRVMVIRACQTTADSTYDGNIGIEDFKVMLKERLKLPIDDVELDLITFKFFHSPGVEKWTKRRLPVKEFRRLIML</sequence>
<evidence type="ECO:0000256" key="6">
    <source>
        <dbReference type="ARBA" id="ARBA00023212"/>
    </source>
</evidence>
<dbReference type="PANTHER" id="PTHR12086">
    <property type="entry name" value="EF-HAND DOMAIN C-TERMINAL CONTAINING PROTEIN"/>
    <property type="match status" value="1"/>
</dbReference>
<proteinExistence type="predicted"/>
<dbReference type="VEuPathDB" id="TriTrypDB:TvY486_1007530"/>
<dbReference type="FunFam" id="2.30.29.170:FF:000010">
    <property type="entry name" value="Rib72_protein-like_protein"/>
    <property type="match status" value="1"/>
</dbReference>
<evidence type="ECO:0000256" key="4">
    <source>
        <dbReference type="ARBA" id="ARBA00022737"/>
    </source>
</evidence>
<dbReference type="PROSITE" id="PS00018">
    <property type="entry name" value="EF_HAND_1"/>
    <property type="match status" value="1"/>
</dbReference>
<keyword evidence="8" id="KW-0175">Coiled coil</keyword>
<dbReference type="GO" id="GO:0005930">
    <property type="term" value="C:axoneme"/>
    <property type="evidence" value="ECO:0007669"/>
    <property type="project" value="TreeGrafter"/>
</dbReference>
<dbReference type="InterPro" id="IPR011992">
    <property type="entry name" value="EF-hand-dom_pair"/>
</dbReference>
<reference evidence="10" key="1">
    <citation type="journal article" date="2012" name="Proc. Natl. Acad. Sci. U.S.A.">
        <title>Antigenic diversity is generated by distinct evolutionary mechanisms in African trypanosome species.</title>
        <authorList>
            <person name="Jackson A.P."/>
            <person name="Berry A."/>
            <person name="Aslett M."/>
            <person name="Allison H.C."/>
            <person name="Burton P."/>
            <person name="Vavrova-Anderson J."/>
            <person name="Brown R."/>
            <person name="Browne H."/>
            <person name="Corton N."/>
            <person name="Hauser H."/>
            <person name="Gamble J."/>
            <person name="Gilderthorp R."/>
            <person name="Marcello L."/>
            <person name="McQuillan J."/>
            <person name="Otto T.D."/>
            <person name="Quail M.A."/>
            <person name="Sanders M.J."/>
            <person name="van Tonder A."/>
            <person name="Ginger M.L."/>
            <person name="Field M.C."/>
            <person name="Barry J.D."/>
            <person name="Hertz-Fowler C."/>
            <person name="Berriman M."/>
        </authorList>
    </citation>
    <scope>NUCLEOTIDE SEQUENCE</scope>
    <source>
        <strain evidence="10">Y486</strain>
    </source>
</reference>
<dbReference type="EMBL" id="HE573026">
    <property type="protein sequence ID" value="CCC51707.1"/>
    <property type="molecule type" value="Genomic_DNA"/>
</dbReference>
<dbReference type="InterPro" id="IPR040193">
    <property type="entry name" value="EFHC1/EFHC2/EFHB"/>
</dbReference>
<keyword evidence="4" id="KW-0677">Repeat</keyword>
<dbReference type="GO" id="GO:0072686">
    <property type="term" value="C:mitotic spindle"/>
    <property type="evidence" value="ECO:0007669"/>
    <property type="project" value="TreeGrafter"/>
</dbReference>
<dbReference type="SMART" id="SM00676">
    <property type="entry name" value="DM10"/>
    <property type="match status" value="3"/>
</dbReference>
<evidence type="ECO:0000256" key="2">
    <source>
        <dbReference type="ARBA" id="ARBA00004245"/>
    </source>
</evidence>
<dbReference type="AlphaFoldDB" id="G0U750"/>
<dbReference type="InterPro" id="IPR018247">
    <property type="entry name" value="EF_Hand_1_Ca_BS"/>
</dbReference>
<name>G0U750_TRYVY</name>
<accession>G0U750</accession>
<feature type="domain" description="DM10" evidence="9">
    <location>
        <begin position="413"/>
        <end position="508"/>
    </location>
</feature>
<dbReference type="Gene3D" id="2.30.29.170">
    <property type="match status" value="3"/>
</dbReference>
<keyword evidence="3" id="KW-0963">Cytoplasm</keyword>
<feature type="coiled-coil region" evidence="8">
    <location>
        <begin position="621"/>
        <end position="648"/>
    </location>
</feature>
<evidence type="ECO:0000256" key="3">
    <source>
        <dbReference type="ARBA" id="ARBA00022490"/>
    </source>
</evidence>
<evidence type="ECO:0000256" key="1">
    <source>
        <dbReference type="ARBA" id="ARBA00004138"/>
    </source>
</evidence>
<organism evidence="10">
    <name type="scientific">Trypanosoma vivax (strain Y486)</name>
    <dbReference type="NCBI Taxonomy" id="1055687"/>
    <lineage>
        <taxon>Eukaryota</taxon>
        <taxon>Discoba</taxon>
        <taxon>Euglenozoa</taxon>
        <taxon>Kinetoplastea</taxon>
        <taxon>Metakinetoplastina</taxon>
        <taxon>Trypanosomatida</taxon>
        <taxon>Trypanosomatidae</taxon>
        <taxon>Trypanosoma</taxon>
        <taxon>Duttonella</taxon>
    </lineage>
</organism>
<evidence type="ECO:0000256" key="8">
    <source>
        <dbReference type="SAM" id="Coils"/>
    </source>
</evidence>
<dbReference type="GO" id="GO:0007052">
    <property type="term" value="P:mitotic spindle organization"/>
    <property type="evidence" value="ECO:0007669"/>
    <property type="project" value="TreeGrafter"/>
</dbReference>
<evidence type="ECO:0000256" key="5">
    <source>
        <dbReference type="ARBA" id="ARBA00022837"/>
    </source>
</evidence>
<keyword evidence="5" id="KW-0106">Calcium</keyword>
<feature type="domain" description="DM10" evidence="9">
    <location>
        <begin position="79"/>
        <end position="179"/>
    </location>
</feature>
<comment type="subcellular location">
    <subcellularLocation>
        <location evidence="1">Cell projection</location>
        <location evidence="1">Cilium</location>
    </subcellularLocation>
    <subcellularLocation>
        <location evidence="2">Cytoplasm</location>
        <location evidence="2">Cytoskeleton</location>
    </subcellularLocation>
</comment>
<dbReference type="Pfam" id="PF06565">
    <property type="entry name" value="DM10_dom"/>
    <property type="match status" value="3"/>
</dbReference>
<evidence type="ECO:0000256" key="7">
    <source>
        <dbReference type="ARBA" id="ARBA00023273"/>
    </source>
</evidence>
<dbReference type="GO" id="GO:0060285">
    <property type="term" value="P:cilium-dependent cell motility"/>
    <property type="evidence" value="ECO:0007669"/>
    <property type="project" value="TreeGrafter"/>
</dbReference>
<keyword evidence="6" id="KW-0206">Cytoskeleton</keyword>
<dbReference type="InterPro" id="IPR006602">
    <property type="entry name" value="DM10_dom"/>
</dbReference>
<dbReference type="SUPFAM" id="SSF47473">
    <property type="entry name" value="EF-hand"/>
    <property type="match status" value="1"/>
</dbReference>
<dbReference type="GO" id="GO:0043014">
    <property type="term" value="F:alpha-tubulin binding"/>
    <property type="evidence" value="ECO:0007669"/>
    <property type="project" value="TreeGrafter"/>
</dbReference>
<dbReference type="PROSITE" id="PS51336">
    <property type="entry name" value="DM10"/>
    <property type="match status" value="3"/>
</dbReference>
<protein>
    <recommendedName>
        <fullName evidence="9">DM10 domain-containing protein</fullName>
    </recommendedName>
</protein>
<evidence type="ECO:0000259" key="9">
    <source>
        <dbReference type="PROSITE" id="PS51336"/>
    </source>
</evidence>
<feature type="domain" description="DM10" evidence="9">
    <location>
        <begin position="245"/>
        <end position="355"/>
    </location>
</feature>
<keyword evidence="7" id="KW-0966">Cell projection</keyword>
<evidence type="ECO:0000313" key="10">
    <source>
        <dbReference type="EMBL" id="CCC51707.1"/>
    </source>
</evidence>
<dbReference type="FunFam" id="2.30.29.170:FF:000009">
    <property type="entry name" value="EF-hand domain (C-terminal)-containing 1"/>
    <property type="match status" value="1"/>
</dbReference>
<dbReference type="PANTHER" id="PTHR12086:SF9">
    <property type="entry name" value="EF-HAND DOMAIN-CONTAINING PROTEIN 1"/>
    <property type="match status" value="1"/>
</dbReference>
<dbReference type="Gene3D" id="1.10.238.10">
    <property type="entry name" value="EF-hand"/>
    <property type="match status" value="1"/>
</dbReference>